<reference evidence="8 9" key="1">
    <citation type="submission" date="2019-10" db="EMBL/GenBank/DDBJ databases">
        <title>Paraburkholderia sp. isolated from nodules of Mimosa pudica from Brazilian Atlantic Forest soils.</title>
        <authorList>
            <person name="Paulitsch F."/>
            <person name="Hungria M."/>
            <person name="Dall'Agnol R."/>
        </authorList>
    </citation>
    <scope>NUCLEOTIDE SEQUENCE [LARGE SCALE GENOMIC DNA]</scope>
    <source>
        <strain evidence="8 9">CNPSo 3157</strain>
    </source>
</reference>
<dbReference type="PANTHER" id="PTHR33452">
    <property type="entry name" value="OXIDOREDUCTASE CATD-RELATED"/>
    <property type="match status" value="1"/>
</dbReference>
<evidence type="ECO:0000256" key="5">
    <source>
        <dbReference type="ARBA" id="ARBA00022989"/>
    </source>
</evidence>
<comment type="similarity">
    <text evidence="2">Belongs to the DoxX family.</text>
</comment>
<feature type="transmembrane region" description="Helical" evidence="7">
    <location>
        <begin position="94"/>
        <end position="111"/>
    </location>
</feature>
<name>A0A7X1NF33_9BURK</name>
<dbReference type="EMBL" id="WHNP01000033">
    <property type="protein sequence ID" value="MPW20755.1"/>
    <property type="molecule type" value="Genomic_DNA"/>
</dbReference>
<evidence type="ECO:0000313" key="8">
    <source>
        <dbReference type="EMBL" id="MPW20755.1"/>
    </source>
</evidence>
<evidence type="ECO:0000256" key="7">
    <source>
        <dbReference type="SAM" id="Phobius"/>
    </source>
</evidence>
<dbReference type="Proteomes" id="UP000484381">
    <property type="component" value="Unassembled WGS sequence"/>
</dbReference>
<dbReference type="GO" id="GO:0005886">
    <property type="term" value="C:plasma membrane"/>
    <property type="evidence" value="ECO:0007669"/>
    <property type="project" value="UniProtKB-SubCell"/>
</dbReference>
<dbReference type="AlphaFoldDB" id="A0A7X1NF33"/>
<keyword evidence="4 7" id="KW-0812">Transmembrane</keyword>
<evidence type="ECO:0000313" key="9">
    <source>
        <dbReference type="Proteomes" id="UP000484381"/>
    </source>
</evidence>
<dbReference type="Pfam" id="PF07681">
    <property type="entry name" value="DoxX"/>
    <property type="match status" value="1"/>
</dbReference>
<dbReference type="InterPro" id="IPR051907">
    <property type="entry name" value="DoxX-like_oxidoreductase"/>
</dbReference>
<evidence type="ECO:0000256" key="3">
    <source>
        <dbReference type="ARBA" id="ARBA00022475"/>
    </source>
</evidence>
<evidence type="ECO:0000256" key="6">
    <source>
        <dbReference type="ARBA" id="ARBA00023136"/>
    </source>
</evidence>
<keyword evidence="3" id="KW-1003">Cell membrane</keyword>
<feature type="transmembrane region" description="Helical" evidence="7">
    <location>
        <begin position="65"/>
        <end position="87"/>
    </location>
</feature>
<protein>
    <submittedName>
        <fullName evidence="8">DoxX family membrane protein</fullName>
    </submittedName>
</protein>
<accession>A0A7X1NF33</accession>
<feature type="transmembrane region" description="Helical" evidence="7">
    <location>
        <begin position="135"/>
        <end position="154"/>
    </location>
</feature>
<keyword evidence="5 7" id="KW-1133">Transmembrane helix</keyword>
<gene>
    <name evidence="8" type="ORF">GCT13_28750</name>
</gene>
<evidence type="ECO:0000256" key="1">
    <source>
        <dbReference type="ARBA" id="ARBA00004651"/>
    </source>
</evidence>
<sequence length="180" mass="19406">MNSLRSLLAVFDPSWLVARLTRYSPLPIRFIVGYGFMAHGYAKLVKHPENFAAILHALGVPAPHLMAWATIVVELLGGFAILVGAFVPLVAVPMIVVLLVATFTVHLQYGFTSIKLMSVVNGVPRFGPPGYETDALYVAGLIALLFSGSGPFAIDAILKPLYTRVAPGSRAFNCSHRSEL</sequence>
<keyword evidence="6 7" id="KW-0472">Membrane</keyword>
<dbReference type="InterPro" id="IPR032808">
    <property type="entry name" value="DoxX"/>
</dbReference>
<evidence type="ECO:0000256" key="4">
    <source>
        <dbReference type="ARBA" id="ARBA00022692"/>
    </source>
</evidence>
<comment type="caution">
    <text evidence="8">The sequence shown here is derived from an EMBL/GenBank/DDBJ whole genome shotgun (WGS) entry which is preliminary data.</text>
</comment>
<dbReference type="PANTHER" id="PTHR33452:SF1">
    <property type="entry name" value="INNER MEMBRANE PROTEIN YPHA-RELATED"/>
    <property type="match status" value="1"/>
</dbReference>
<organism evidence="8 9">
    <name type="scientific">Paraburkholderia franconis</name>
    <dbReference type="NCBI Taxonomy" id="2654983"/>
    <lineage>
        <taxon>Bacteria</taxon>
        <taxon>Pseudomonadati</taxon>
        <taxon>Pseudomonadota</taxon>
        <taxon>Betaproteobacteria</taxon>
        <taxon>Burkholderiales</taxon>
        <taxon>Burkholderiaceae</taxon>
        <taxon>Paraburkholderia</taxon>
    </lineage>
</organism>
<keyword evidence="9" id="KW-1185">Reference proteome</keyword>
<evidence type="ECO:0000256" key="2">
    <source>
        <dbReference type="ARBA" id="ARBA00006679"/>
    </source>
</evidence>
<proteinExistence type="inferred from homology"/>
<dbReference type="RefSeq" id="WP_152763848.1">
    <property type="nucleotide sequence ID" value="NZ_WHNP01000033.1"/>
</dbReference>
<comment type="subcellular location">
    <subcellularLocation>
        <location evidence="1">Cell membrane</location>
        <topology evidence="1">Multi-pass membrane protein</topology>
    </subcellularLocation>
</comment>